<dbReference type="GO" id="GO:0005975">
    <property type="term" value="P:carbohydrate metabolic process"/>
    <property type="evidence" value="ECO:0007669"/>
    <property type="project" value="TreeGrafter"/>
</dbReference>
<dbReference type="AlphaFoldDB" id="A0AAD9JL52"/>
<dbReference type="InterPro" id="IPR036514">
    <property type="entry name" value="SGNH_hydro_sf"/>
</dbReference>
<name>A0AAD9JL52_9ANNE</name>
<dbReference type="EMBL" id="JAODUP010000261">
    <property type="protein sequence ID" value="KAK2154667.1"/>
    <property type="molecule type" value="Genomic_DNA"/>
</dbReference>
<keyword evidence="1" id="KW-0732">Signal</keyword>
<evidence type="ECO:0000256" key="1">
    <source>
        <dbReference type="SAM" id="SignalP"/>
    </source>
</evidence>
<dbReference type="SUPFAM" id="SSF143990">
    <property type="entry name" value="YbiA-like"/>
    <property type="match status" value="1"/>
</dbReference>
<dbReference type="PANTHER" id="PTHR22901">
    <property type="entry name" value="SIALATE O-ACETYLESTERASE"/>
    <property type="match status" value="1"/>
</dbReference>
<keyword evidence="3" id="KW-1185">Reference proteome</keyword>
<comment type="caution">
    <text evidence="2">The sequence shown here is derived from an EMBL/GenBank/DDBJ whole genome shotgun (WGS) entry which is preliminary data.</text>
</comment>
<dbReference type="PANTHER" id="PTHR22901:SF0">
    <property type="entry name" value="SIALATE O-ACETYLESTERASE"/>
    <property type="match status" value="1"/>
</dbReference>
<dbReference type="InterPro" id="IPR037238">
    <property type="entry name" value="YbiA-like_sf"/>
</dbReference>
<organism evidence="2 3">
    <name type="scientific">Paralvinella palmiformis</name>
    <dbReference type="NCBI Taxonomy" id="53620"/>
    <lineage>
        <taxon>Eukaryota</taxon>
        <taxon>Metazoa</taxon>
        <taxon>Spiralia</taxon>
        <taxon>Lophotrochozoa</taxon>
        <taxon>Annelida</taxon>
        <taxon>Polychaeta</taxon>
        <taxon>Sedentaria</taxon>
        <taxon>Canalipalpata</taxon>
        <taxon>Terebellida</taxon>
        <taxon>Terebelliformia</taxon>
        <taxon>Alvinellidae</taxon>
        <taxon>Paralvinella</taxon>
    </lineage>
</organism>
<proteinExistence type="predicted"/>
<sequence length="432" mass="49057">MCFSPSMMCWMFLFWLAVVSADVQFSQKSNEHNPGVSSFRFASYFTNHVVLQRAPQRPGLWGYASMDDIGKPVFVMLMSANRSRVIVSGKVHKGPFNNTAVWHVLLNPISDTIPHMIVARIPGQKPIFLRDVLFGDVWLCSGQSNMQFNVLQSIISTWASPAETFQKDLKMKSDDRAMDGFSAVCYMFGKYLYQTLGYPIGLIDSTWGGTPIESWSDREALAKCGLNNNFYPSHFEIDSIQSGWNEQYLQHVKALSAKEDELAAEILLRSDPAQMKHLGNTIHSRTWPLEMKLQHMTWALFGKFDKNSEANTHYHTDYYNCSFPTMITSWRTHFSRSTGGQVPNDMAFGFVQICCSSTYSNCPLNATTNWIASPIVKYNSTTVRLSWQKCPSGDLAAYRYAWRETPCPYHQCAIYSDLSGDPLPTFTKLLKK</sequence>
<dbReference type="Proteomes" id="UP001208570">
    <property type="component" value="Unassembled WGS sequence"/>
</dbReference>
<dbReference type="SUPFAM" id="SSF52266">
    <property type="entry name" value="SGNH hydrolase"/>
    <property type="match status" value="1"/>
</dbReference>
<reference evidence="2" key="1">
    <citation type="journal article" date="2023" name="Mol. Biol. Evol.">
        <title>Third-Generation Sequencing Reveals the Adaptive Role of the Epigenome in Three Deep-Sea Polychaetes.</title>
        <authorList>
            <person name="Perez M."/>
            <person name="Aroh O."/>
            <person name="Sun Y."/>
            <person name="Lan Y."/>
            <person name="Juniper S.K."/>
            <person name="Young C.R."/>
            <person name="Angers B."/>
            <person name="Qian P.Y."/>
        </authorList>
    </citation>
    <scope>NUCLEOTIDE SEQUENCE</scope>
    <source>
        <strain evidence="2">P08H-3</strain>
    </source>
</reference>
<accession>A0AAD9JL52</accession>
<dbReference type="Gene3D" id="3.40.50.1110">
    <property type="entry name" value="SGNH hydrolase"/>
    <property type="match status" value="1"/>
</dbReference>
<feature type="signal peptide" evidence="1">
    <location>
        <begin position="1"/>
        <end position="21"/>
    </location>
</feature>
<dbReference type="GO" id="GO:0001681">
    <property type="term" value="F:sialate O-acetylesterase activity"/>
    <property type="evidence" value="ECO:0007669"/>
    <property type="project" value="InterPro"/>
</dbReference>
<feature type="chain" id="PRO_5041932741" evidence="1">
    <location>
        <begin position="22"/>
        <end position="432"/>
    </location>
</feature>
<evidence type="ECO:0000313" key="3">
    <source>
        <dbReference type="Proteomes" id="UP001208570"/>
    </source>
</evidence>
<gene>
    <name evidence="2" type="ORF">LSH36_261g03016</name>
</gene>
<evidence type="ECO:0000313" key="2">
    <source>
        <dbReference type="EMBL" id="KAK2154667.1"/>
    </source>
</evidence>
<dbReference type="InterPro" id="IPR039329">
    <property type="entry name" value="SIAE"/>
</dbReference>
<protein>
    <submittedName>
        <fullName evidence="2">Uncharacterized protein</fullName>
    </submittedName>
</protein>